<dbReference type="EMBL" id="JAOAMU010000003">
    <property type="protein sequence ID" value="MCT2562623.1"/>
    <property type="molecule type" value="Genomic_DNA"/>
</dbReference>
<evidence type="ECO:0000256" key="1">
    <source>
        <dbReference type="SAM" id="MobiDB-lite"/>
    </source>
</evidence>
<dbReference type="Proteomes" id="UP001525566">
    <property type="component" value="Unassembled WGS sequence"/>
</dbReference>
<reference evidence="2 3" key="1">
    <citation type="submission" date="2022-09" db="EMBL/GenBank/DDBJ databases">
        <title>Chryseobacterium oleae sp.nov., isolated from the inter-root soil of Pyrola calliantha H. Andr. in Tibet.</title>
        <authorList>
            <person name="Li Z."/>
        </authorList>
    </citation>
    <scope>NUCLEOTIDE SEQUENCE [LARGE SCALE GENOMIC DNA]</scope>
    <source>
        <strain evidence="3">pc1-10</strain>
    </source>
</reference>
<organism evidence="2 3">
    <name type="scientific">Chryseobacterium herbae</name>
    <dbReference type="NCBI Taxonomy" id="2976476"/>
    <lineage>
        <taxon>Bacteria</taxon>
        <taxon>Pseudomonadati</taxon>
        <taxon>Bacteroidota</taxon>
        <taxon>Flavobacteriia</taxon>
        <taxon>Flavobacteriales</taxon>
        <taxon>Weeksellaceae</taxon>
        <taxon>Chryseobacterium group</taxon>
        <taxon>Chryseobacterium</taxon>
    </lineage>
</organism>
<accession>A0ABT2IUV4</accession>
<proteinExistence type="predicted"/>
<dbReference type="PROSITE" id="PS51257">
    <property type="entry name" value="PROKAR_LIPOPROTEIN"/>
    <property type="match status" value="1"/>
</dbReference>
<feature type="compositionally biased region" description="Polar residues" evidence="1">
    <location>
        <begin position="27"/>
        <end position="44"/>
    </location>
</feature>
<feature type="region of interest" description="Disordered" evidence="1">
    <location>
        <begin position="25"/>
        <end position="44"/>
    </location>
</feature>
<comment type="caution">
    <text evidence="2">The sequence shown here is derived from an EMBL/GenBank/DDBJ whole genome shotgun (WGS) entry which is preliminary data.</text>
</comment>
<gene>
    <name evidence="2" type="ORF">N0B48_12070</name>
</gene>
<dbReference type="RefSeq" id="WP_259839041.1">
    <property type="nucleotide sequence ID" value="NZ_JAOAMU010000003.1"/>
</dbReference>
<keyword evidence="3" id="KW-1185">Reference proteome</keyword>
<sequence>MKNLLLAVTTLFILSSCDTNEMADLQNPDQVSKTEVSKNSASKNTGATLSSIANKNVTCAGGGGSMNPIFVNPNYPYISNYSVAYRDYTALFGRNQTTLSKFVLDNVFISFGTTPNFIQLIYGNNMAAQTEYANTNSSNLSEMYFIIGQNSDNAAVYGDMFNSDPNQPGFMSNDAANTVLHGFKQNLQNNNLLPSKIKAVQVYTDALLCIPGFKFIRMNVRYQQ</sequence>
<name>A0ABT2IUV4_9FLAO</name>
<evidence type="ECO:0000313" key="3">
    <source>
        <dbReference type="Proteomes" id="UP001525566"/>
    </source>
</evidence>
<evidence type="ECO:0000313" key="2">
    <source>
        <dbReference type="EMBL" id="MCT2562623.1"/>
    </source>
</evidence>
<protein>
    <submittedName>
        <fullName evidence="2">Uncharacterized protein</fullName>
    </submittedName>
</protein>